<dbReference type="Pfam" id="PF00249">
    <property type="entry name" value="Myb_DNA-binding"/>
    <property type="match status" value="1"/>
</dbReference>
<proteinExistence type="predicted"/>
<keyword evidence="7" id="KW-1185">Reference proteome</keyword>
<evidence type="ECO:0000256" key="2">
    <source>
        <dbReference type="ARBA" id="ARBA00023242"/>
    </source>
</evidence>
<feature type="domain" description="Myb-like" evidence="4">
    <location>
        <begin position="274"/>
        <end position="335"/>
    </location>
</feature>
<evidence type="ECO:0000259" key="4">
    <source>
        <dbReference type="PROSITE" id="PS50090"/>
    </source>
</evidence>
<feature type="region of interest" description="Disordered" evidence="3">
    <location>
        <begin position="160"/>
        <end position="245"/>
    </location>
</feature>
<dbReference type="PANTHER" id="PTHR47863:SF2">
    <property type="entry name" value="MYB-LIKE DOMAIN-CONTAINING PROTEIN"/>
    <property type="match status" value="1"/>
</dbReference>
<dbReference type="PROSITE" id="PS51294">
    <property type="entry name" value="HTH_MYB"/>
    <property type="match status" value="1"/>
</dbReference>
<evidence type="ECO:0000256" key="3">
    <source>
        <dbReference type="SAM" id="MobiDB-lite"/>
    </source>
</evidence>
<dbReference type="PROSITE" id="PS50090">
    <property type="entry name" value="MYB_LIKE"/>
    <property type="match status" value="1"/>
</dbReference>
<dbReference type="PANTHER" id="PTHR47863">
    <property type="entry name" value="RING/FYVE/PHD ZINC FINGER SUPERFAMILY PROTEIN"/>
    <property type="match status" value="1"/>
</dbReference>
<dbReference type="GO" id="GO:0005634">
    <property type="term" value="C:nucleus"/>
    <property type="evidence" value="ECO:0007669"/>
    <property type="project" value="UniProtKB-SubCell"/>
</dbReference>
<gene>
    <name evidence="6" type="ORF">TAV2_LOCUS18198</name>
</gene>
<dbReference type="Gene3D" id="1.10.246.220">
    <property type="match status" value="1"/>
</dbReference>
<dbReference type="CDD" id="cd11660">
    <property type="entry name" value="SANT_TRF"/>
    <property type="match status" value="1"/>
</dbReference>
<evidence type="ECO:0000313" key="7">
    <source>
        <dbReference type="Proteomes" id="UP000836841"/>
    </source>
</evidence>
<dbReference type="SUPFAM" id="SSF46689">
    <property type="entry name" value="Homeodomain-like"/>
    <property type="match status" value="1"/>
</dbReference>
<dbReference type="InterPro" id="IPR001005">
    <property type="entry name" value="SANT/Myb"/>
</dbReference>
<dbReference type="InterPro" id="IPR017930">
    <property type="entry name" value="Myb_dom"/>
</dbReference>
<keyword evidence="2" id="KW-0539">Nucleus</keyword>
<reference evidence="6 7" key="1">
    <citation type="submission" date="2022-03" db="EMBL/GenBank/DDBJ databases">
        <authorList>
            <person name="Nunn A."/>
            <person name="Chopra R."/>
            <person name="Nunn A."/>
            <person name="Contreras Garrido A."/>
        </authorList>
    </citation>
    <scope>NUCLEOTIDE SEQUENCE [LARGE SCALE GENOMIC DNA]</scope>
</reference>
<dbReference type="SMART" id="SM00717">
    <property type="entry name" value="SANT"/>
    <property type="match status" value="1"/>
</dbReference>
<dbReference type="Proteomes" id="UP000836841">
    <property type="component" value="Chromosome 5"/>
</dbReference>
<dbReference type="AlphaFoldDB" id="A0AAU9SBY1"/>
<protein>
    <recommendedName>
        <fullName evidence="8">Myb-like domain-containing protein</fullName>
    </recommendedName>
</protein>
<accession>A0AAU9SBY1</accession>
<dbReference type="EMBL" id="OU466861">
    <property type="protein sequence ID" value="CAH2063082.1"/>
    <property type="molecule type" value="Genomic_DNA"/>
</dbReference>
<feature type="compositionally biased region" description="Basic and acidic residues" evidence="3">
    <location>
        <begin position="167"/>
        <end position="220"/>
    </location>
</feature>
<dbReference type="CDD" id="cd15489">
    <property type="entry name" value="PHD_SF"/>
    <property type="match status" value="1"/>
</dbReference>
<dbReference type="InterPro" id="IPR009057">
    <property type="entry name" value="Homeodomain-like_sf"/>
</dbReference>
<evidence type="ECO:0000256" key="1">
    <source>
        <dbReference type="ARBA" id="ARBA00004123"/>
    </source>
</evidence>
<feature type="domain" description="HTH myb-type" evidence="5">
    <location>
        <begin position="274"/>
        <end position="339"/>
    </location>
</feature>
<evidence type="ECO:0000313" key="6">
    <source>
        <dbReference type="EMBL" id="CAH2063082.1"/>
    </source>
</evidence>
<comment type="subcellular location">
    <subcellularLocation>
        <location evidence="1">Nucleus</location>
    </subcellularLocation>
</comment>
<evidence type="ECO:0000259" key="5">
    <source>
        <dbReference type="PROSITE" id="PS51294"/>
    </source>
</evidence>
<sequence>MKRFFFSLSVVESRNEKKKIKMRTKSFPVRSQRQSFDPSPSLPGRFGCEEMVRDTCGGGDKKRHCRLGTDREPLRSDACVVCGISDNLVSPCCGINCRVVFHGKCLTPEFGGSEDLSNPFCPYCWFKIVSLKSKSLREQAIEAEKAVCKYLDKEIASDQGLHGGCSSKEDQVQDDKGKRKFEVGTGMKEDQVIDDQVKASEEEERISTEKEHGHVQQNEKQRRRRLEMNATDSEISPAEEPNGDHVTEHVTNHHKKLKVAAKSKTLRDVSFFNKDQRRRLLWTPEEEEMLKVGVEKFAAEANRNMPWRKILEMGEKVFHQTRTPTDLKDKWRNMLKATTH</sequence>
<organism evidence="6 7">
    <name type="scientific">Thlaspi arvense</name>
    <name type="common">Field penny-cress</name>
    <dbReference type="NCBI Taxonomy" id="13288"/>
    <lineage>
        <taxon>Eukaryota</taxon>
        <taxon>Viridiplantae</taxon>
        <taxon>Streptophyta</taxon>
        <taxon>Embryophyta</taxon>
        <taxon>Tracheophyta</taxon>
        <taxon>Spermatophyta</taxon>
        <taxon>Magnoliopsida</taxon>
        <taxon>eudicotyledons</taxon>
        <taxon>Gunneridae</taxon>
        <taxon>Pentapetalae</taxon>
        <taxon>rosids</taxon>
        <taxon>malvids</taxon>
        <taxon>Brassicales</taxon>
        <taxon>Brassicaceae</taxon>
        <taxon>Thlaspideae</taxon>
        <taxon>Thlaspi</taxon>
    </lineage>
</organism>
<name>A0AAU9SBY1_THLAR</name>
<evidence type="ECO:0008006" key="8">
    <source>
        <dbReference type="Google" id="ProtNLM"/>
    </source>
</evidence>